<dbReference type="AlphaFoldDB" id="A0A8X6L1Q4"/>
<dbReference type="EMBL" id="BMAO01004232">
    <property type="protein sequence ID" value="GFQ93259.1"/>
    <property type="molecule type" value="Genomic_DNA"/>
</dbReference>
<protein>
    <submittedName>
        <fullName evidence="1">ATP-dependent DNA helicase</fullName>
    </submittedName>
</protein>
<evidence type="ECO:0000313" key="2">
    <source>
        <dbReference type="Proteomes" id="UP000887116"/>
    </source>
</evidence>
<name>A0A8X6L1Q4_TRICU</name>
<keyword evidence="1" id="KW-0547">Nucleotide-binding</keyword>
<keyword evidence="1" id="KW-0347">Helicase</keyword>
<dbReference type="CDD" id="cd18809">
    <property type="entry name" value="SF1_C_RecD"/>
    <property type="match status" value="1"/>
</dbReference>
<comment type="caution">
    <text evidence="1">The sequence shown here is derived from an EMBL/GenBank/DDBJ whole genome shotgun (WGS) entry which is preliminary data.</text>
</comment>
<organism evidence="1 2">
    <name type="scientific">Trichonephila clavata</name>
    <name type="common">Joro spider</name>
    <name type="synonym">Nephila clavata</name>
    <dbReference type="NCBI Taxonomy" id="2740835"/>
    <lineage>
        <taxon>Eukaryota</taxon>
        <taxon>Metazoa</taxon>
        <taxon>Ecdysozoa</taxon>
        <taxon>Arthropoda</taxon>
        <taxon>Chelicerata</taxon>
        <taxon>Arachnida</taxon>
        <taxon>Araneae</taxon>
        <taxon>Araneomorphae</taxon>
        <taxon>Entelegynae</taxon>
        <taxon>Araneoidea</taxon>
        <taxon>Nephilidae</taxon>
        <taxon>Trichonephila</taxon>
    </lineage>
</organism>
<dbReference type="InterPro" id="IPR027417">
    <property type="entry name" value="P-loop_NTPase"/>
</dbReference>
<dbReference type="GO" id="GO:0004386">
    <property type="term" value="F:helicase activity"/>
    <property type="evidence" value="ECO:0007669"/>
    <property type="project" value="UniProtKB-KW"/>
</dbReference>
<gene>
    <name evidence="1" type="primary">PIF1</name>
    <name evidence="1" type="ORF">TNCT_624281</name>
</gene>
<keyword evidence="1" id="KW-0378">Hydrolase</keyword>
<evidence type="ECO:0000313" key="1">
    <source>
        <dbReference type="EMBL" id="GFQ93259.1"/>
    </source>
</evidence>
<dbReference type="Gene3D" id="3.40.50.300">
    <property type="entry name" value="P-loop containing nucleotide triphosphate hydrolases"/>
    <property type="match status" value="1"/>
</dbReference>
<keyword evidence="2" id="KW-1185">Reference proteome</keyword>
<dbReference type="OrthoDB" id="7981625at2759"/>
<reference evidence="1" key="1">
    <citation type="submission" date="2020-07" db="EMBL/GenBank/DDBJ databases">
        <title>Multicomponent nature underlies the extraordinary mechanical properties of spider dragline silk.</title>
        <authorList>
            <person name="Kono N."/>
            <person name="Nakamura H."/>
            <person name="Mori M."/>
            <person name="Yoshida Y."/>
            <person name="Ohtoshi R."/>
            <person name="Malay A.D."/>
            <person name="Moran D.A.P."/>
            <person name="Tomita M."/>
            <person name="Numata K."/>
            <person name="Arakawa K."/>
        </authorList>
    </citation>
    <scope>NUCLEOTIDE SEQUENCE</scope>
</reference>
<accession>A0A8X6L1Q4</accession>
<dbReference type="Proteomes" id="UP000887116">
    <property type="component" value="Unassembled WGS sequence"/>
</dbReference>
<sequence length="89" mass="10311">MAGKANRNHFPLVSGCAMTIHKSQSGTFNDVVYEYQRTHSQPLLYVALSRVTSIEGLYMVSKDNDKKCYHGRKMIHPSYLYKMNFADYR</sequence>
<proteinExistence type="predicted"/>
<keyword evidence="1" id="KW-0067">ATP-binding</keyword>
<dbReference type="SUPFAM" id="SSF52540">
    <property type="entry name" value="P-loop containing nucleoside triphosphate hydrolases"/>
    <property type="match status" value="1"/>
</dbReference>